<keyword evidence="3" id="KW-1185">Reference proteome</keyword>
<proteinExistence type="predicted"/>
<organism evidence="2 3">
    <name type="scientific">Anas platyrhynchos</name>
    <name type="common">Mallard</name>
    <name type="synonym">Anas boschas</name>
    <dbReference type="NCBI Taxonomy" id="8839"/>
    <lineage>
        <taxon>Eukaryota</taxon>
        <taxon>Metazoa</taxon>
        <taxon>Chordata</taxon>
        <taxon>Craniata</taxon>
        <taxon>Vertebrata</taxon>
        <taxon>Euteleostomi</taxon>
        <taxon>Archelosauria</taxon>
        <taxon>Archosauria</taxon>
        <taxon>Dinosauria</taxon>
        <taxon>Saurischia</taxon>
        <taxon>Theropoda</taxon>
        <taxon>Coelurosauria</taxon>
        <taxon>Aves</taxon>
        <taxon>Neognathae</taxon>
        <taxon>Galloanserae</taxon>
        <taxon>Anseriformes</taxon>
        <taxon>Anatidae</taxon>
        <taxon>Anatinae</taxon>
        <taxon>Anas</taxon>
    </lineage>
</organism>
<protein>
    <submittedName>
        <fullName evidence="2">Uncharacterized protein</fullName>
    </submittedName>
</protein>
<evidence type="ECO:0000256" key="1">
    <source>
        <dbReference type="SAM" id="MobiDB-lite"/>
    </source>
</evidence>
<evidence type="ECO:0000313" key="2">
    <source>
        <dbReference type="EMBL" id="EOB01203.1"/>
    </source>
</evidence>
<dbReference type="Proteomes" id="UP000296049">
    <property type="component" value="Unassembled WGS sequence"/>
</dbReference>
<name>R0LL91_ANAPL</name>
<accession>R0LL91</accession>
<feature type="region of interest" description="Disordered" evidence="1">
    <location>
        <begin position="265"/>
        <end position="285"/>
    </location>
</feature>
<reference evidence="3" key="1">
    <citation type="journal article" date="2013" name="Nat. Genet.">
        <title>The duck genome and transcriptome provide insight into an avian influenza virus reservoir species.</title>
        <authorList>
            <person name="Huang Y."/>
            <person name="Li Y."/>
            <person name="Burt D.W."/>
            <person name="Chen H."/>
            <person name="Zhang Y."/>
            <person name="Qian W."/>
            <person name="Kim H."/>
            <person name="Gan S."/>
            <person name="Zhao Y."/>
            <person name="Li J."/>
            <person name="Yi K."/>
            <person name="Feng H."/>
            <person name="Zhu P."/>
            <person name="Li B."/>
            <person name="Liu Q."/>
            <person name="Fairley S."/>
            <person name="Magor K.E."/>
            <person name="Du Z."/>
            <person name="Hu X."/>
            <person name="Goodman L."/>
            <person name="Tafer H."/>
            <person name="Vignal A."/>
            <person name="Lee T."/>
            <person name="Kim K.W."/>
            <person name="Sheng Z."/>
            <person name="An Y."/>
            <person name="Searle S."/>
            <person name="Herrero J."/>
            <person name="Groenen M.A."/>
            <person name="Crooijmans R.P."/>
            <person name="Faraut T."/>
            <person name="Cai Q."/>
            <person name="Webster R.G."/>
            <person name="Aldridge J.R."/>
            <person name="Warren W.C."/>
            <person name="Bartschat S."/>
            <person name="Kehr S."/>
            <person name="Marz M."/>
            <person name="Stadler P.F."/>
            <person name="Smith J."/>
            <person name="Kraus R.H."/>
            <person name="Zhao Y."/>
            <person name="Ren L."/>
            <person name="Fei J."/>
            <person name="Morisson M."/>
            <person name="Kaiser P."/>
            <person name="Griffin D.K."/>
            <person name="Rao M."/>
            <person name="Pitel F."/>
            <person name="Wang J."/>
            <person name="Li N."/>
        </authorList>
    </citation>
    <scope>NUCLEOTIDE SEQUENCE [LARGE SCALE GENOMIC DNA]</scope>
</reference>
<dbReference type="AlphaFoldDB" id="R0LL91"/>
<evidence type="ECO:0000313" key="3">
    <source>
        <dbReference type="Proteomes" id="UP000296049"/>
    </source>
</evidence>
<feature type="compositionally biased region" description="Polar residues" evidence="1">
    <location>
        <begin position="271"/>
        <end position="285"/>
    </location>
</feature>
<dbReference type="EMBL" id="KB743111">
    <property type="protein sequence ID" value="EOB01203.1"/>
    <property type="molecule type" value="Genomic_DNA"/>
</dbReference>
<gene>
    <name evidence="2" type="ORF">Anapl_02354</name>
</gene>
<sequence>MVAPLTSAELQQVEDASQPQLVLVKVLLRDEGQTTGPAVKEHEDRRETSENLLLEHFSLAVAKPVAGAMLRAFSHQQPEGDAKSTEPAGPAGAAALQSTLLVVNKTHLDTAPPVLGAALELVKEHVDPTPASSPEIPKNPNTATQSRIIQLLRAVRTAPLRRGLPMRCATHTTHKVKAWNVIKMLRGSFIWTHKPEHLLMVAGARLDMLGQLGSPSQSLISHAAKQPCRVGARSASAVPPGSACLSELAVCFIHTALRNTSELKNGKSLDRSGQLQRSSHGSGQCTISGNSSWVSALELTLRAVLEPGDCQELCSSRASGAALTPLSYKQQHIQRKSTSS</sequence>